<sequence length="152" mass="16631">MDRPIYEDDLTTIHARHAAPLVRLRDRAASSLVYLSTATDEDRMQAALRDLEDVATTISSMFTDGEISEPDVPFGEIRMAWIGSLKLGDSTERLGLDHGDGPDNDGSSSHVSVCSEEYSEEDSDSEMEGASWSEDCDPGVNSLSLMDLASKW</sequence>
<evidence type="ECO:0000313" key="3">
    <source>
        <dbReference type="Proteomes" id="UP000183809"/>
    </source>
</evidence>
<organism evidence="2 3">
    <name type="scientific">Diplodia corticola</name>
    <dbReference type="NCBI Taxonomy" id="236234"/>
    <lineage>
        <taxon>Eukaryota</taxon>
        <taxon>Fungi</taxon>
        <taxon>Dikarya</taxon>
        <taxon>Ascomycota</taxon>
        <taxon>Pezizomycotina</taxon>
        <taxon>Dothideomycetes</taxon>
        <taxon>Dothideomycetes incertae sedis</taxon>
        <taxon>Botryosphaeriales</taxon>
        <taxon>Botryosphaeriaceae</taxon>
        <taxon>Diplodia</taxon>
    </lineage>
</organism>
<name>A0A1J9QW53_9PEZI</name>
<feature type="compositionally biased region" description="Low complexity" evidence="1">
    <location>
        <begin position="107"/>
        <end position="116"/>
    </location>
</feature>
<dbReference type="EMBL" id="MNUE01000037">
    <property type="protein sequence ID" value="OJD32648.1"/>
    <property type="molecule type" value="Genomic_DNA"/>
</dbReference>
<feature type="compositionally biased region" description="Basic and acidic residues" evidence="1">
    <location>
        <begin position="92"/>
        <end position="101"/>
    </location>
</feature>
<dbReference type="AlphaFoldDB" id="A0A1J9QW53"/>
<protein>
    <submittedName>
        <fullName evidence="2">Uncharacterized protein</fullName>
    </submittedName>
</protein>
<feature type="compositionally biased region" description="Acidic residues" evidence="1">
    <location>
        <begin position="117"/>
        <end position="127"/>
    </location>
</feature>
<evidence type="ECO:0000313" key="2">
    <source>
        <dbReference type="EMBL" id="OJD32648.1"/>
    </source>
</evidence>
<keyword evidence="3" id="KW-1185">Reference proteome</keyword>
<dbReference type="RefSeq" id="XP_020128908.1">
    <property type="nucleotide sequence ID" value="XM_020275045.1"/>
</dbReference>
<proteinExistence type="predicted"/>
<gene>
    <name evidence="2" type="ORF">BKCO1_37000163</name>
</gene>
<evidence type="ECO:0000256" key="1">
    <source>
        <dbReference type="SAM" id="MobiDB-lite"/>
    </source>
</evidence>
<dbReference type="OrthoDB" id="10521462at2759"/>
<dbReference type="GeneID" id="31015306"/>
<accession>A0A1J9QW53</accession>
<dbReference type="Proteomes" id="UP000183809">
    <property type="component" value="Unassembled WGS sequence"/>
</dbReference>
<reference evidence="2 3" key="1">
    <citation type="submission" date="2016-10" db="EMBL/GenBank/DDBJ databases">
        <title>Proteomics and genomics reveal pathogen-plant mechanisms compatible with a hemibiotrophic lifestyle of Diplodia corticola.</title>
        <authorList>
            <person name="Fernandes I."/>
            <person name="De Jonge R."/>
            <person name="Van De Peer Y."/>
            <person name="Devreese B."/>
            <person name="Alves A."/>
            <person name="Esteves A.C."/>
        </authorList>
    </citation>
    <scope>NUCLEOTIDE SEQUENCE [LARGE SCALE GENOMIC DNA]</scope>
    <source>
        <strain evidence="2 3">CBS 112549</strain>
    </source>
</reference>
<feature type="region of interest" description="Disordered" evidence="1">
    <location>
        <begin position="92"/>
        <end position="139"/>
    </location>
</feature>
<comment type="caution">
    <text evidence="2">The sequence shown here is derived from an EMBL/GenBank/DDBJ whole genome shotgun (WGS) entry which is preliminary data.</text>
</comment>